<dbReference type="EMBL" id="VLKZ01000001">
    <property type="protein sequence ID" value="TWI59701.1"/>
    <property type="molecule type" value="Genomic_DNA"/>
</dbReference>
<dbReference type="InterPro" id="IPR019734">
    <property type="entry name" value="TPR_rpt"/>
</dbReference>
<keyword evidence="3" id="KW-1185">Reference proteome</keyword>
<comment type="caution">
    <text evidence="2">The sequence shown here is derived from an EMBL/GenBank/DDBJ whole genome shotgun (WGS) entry which is preliminary data.</text>
</comment>
<dbReference type="RefSeq" id="WP_144448538.1">
    <property type="nucleotide sequence ID" value="NZ_VLKZ01000001.1"/>
</dbReference>
<organism evidence="2 3">
    <name type="scientific">Halalkalibacter nanhaiisediminis</name>
    <dbReference type="NCBI Taxonomy" id="688079"/>
    <lineage>
        <taxon>Bacteria</taxon>
        <taxon>Bacillati</taxon>
        <taxon>Bacillota</taxon>
        <taxon>Bacilli</taxon>
        <taxon>Bacillales</taxon>
        <taxon>Bacillaceae</taxon>
        <taxon>Halalkalibacter</taxon>
    </lineage>
</organism>
<evidence type="ECO:0000313" key="2">
    <source>
        <dbReference type="EMBL" id="TWI59701.1"/>
    </source>
</evidence>
<dbReference type="Gene3D" id="1.25.40.10">
    <property type="entry name" value="Tetratricopeptide repeat domain"/>
    <property type="match status" value="1"/>
</dbReference>
<name>A0A562QSG3_9BACI</name>
<evidence type="ECO:0000256" key="1">
    <source>
        <dbReference type="PROSITE-ProRule" id="PRU00339"/>
    </source>
</evidence>
<protein>
    <submittedName>
        <fullName evidence="2">Uncharacterized protein</fullName>
    </submittedName>
</protein>
<dbReference type="OrthoDB" id="2676051at2"/>
<evidence type="ECO:0000313" key="3">
    <source>
        <dbReference type="Proteomes" id="UP000315711"/>
    </source>
</evidence>
<dbReference type="Proteomes" id="UP000315711">
    <property type="component" value="Unassembled WGS sequence"/>
</dbReference>
<dbReference type="PROSITE" id="PS50005">
    <property type="entry name" value="TPR"/>
    <property type="match status" value="1"/>
</dbReference>
<gene>
    <name evidence="2" type="ORF">IQ10_00121</name>
</gene>
<accession>A0A562QSG3</accession>
<sequence>MKNALEWTLTDQTKKIIIQPKKMSIFQQCTLIECIDEVTNTHYLLFFYKNNFLTARPKTAYEPTSFLAQIETKGIHINAPSPLFSLSVHPGLSLQIIPFNQLLGQIKRHYSLAETALIFSYFDSYIPHVKLDKILKDFFFSYRRNGQLTAAYRLAMSLLARGYEQDWLLQSMKQPDYAKATKQYQYAPAALLSSDPIYVEQICFNDQRPENHELLLTIYTNEANNIHALMLNIDKWTKNPTRETYVDFTHTLSSHLEEDDVLSCLLSLQETVPVTSGLHQDLYERLTKKLKYQQAIQILLTYSFPLSSEQQNQLPTVFESVTLAHFDVPIKDMIKRMFALLKDQPILLERLVRSALPALFQSYDLASIHAWLHEANSKEVHIPILNKLNEMVALLDEPDKQMELGHHYFELAQYEKAIDCFNWELELQPNQQEPLQWLAKSYQQLGKTEEAKTYQQILSHMQGSP</sequence>
<feature type="repeat" description="TPR" evidence="1">
    <location>
        <begin position="398"/>
        <end position="431"/>
    </location>
</feature>
<keyword evidence="1" id="KW-0802">TPR repeat</keyword>
<proteinExistence type="predicted"/>
<dbReference type="InterPro" id="IPR011990">
    <property type="entry name" value="TPR-like_helical_dom_sf"/>
</dbReference>
<dbReference type="SUPFAM" id="SSF48452">
    <property type="entry name" value="TPR-like"/>
    <property type="match status" value="1"/>
</dbReference>
<reference evidence="2 3" key="1">
    <citation type="journal article" date="2015" name="Stand. Genomic Sci.">
        <title>Genomic Encyclopedia of Bacterial and Archaeal Type Strains, Phase III: the genomes of soil and plant-associated and newly described type strains.</title>
        <authorList>
            <person name="Whitman W.B."/>
            <person name="Woyke T."/>
            <person name="Klenk H.P."/>
            <person name="Zhou Y."/>
            <person name="Lilburn T.G."/>
            <person name="Beck B.J."/>
            <person name="De Vos P."/>
            <person name="Vandamme P."/>
            <person name="Eisen J.A."/>
            <person name="Garrity G."/>
            <person name="Hugenholtz P."/>
            <person name="Kyrpides N.C."/>
        </authorList>
    </citation>
    <scope>NUCLEOTIDE SEQUENCE [LARGE SCALE GENOMIC DNA]</scope>
    <source>
        <strain evidence="2 3">CGMCC 1.10116</strain>
    </source>
</reference>
<dbReference type="AlphaFoldDB" id="A0A562QSG3"/>